<dbReference type="KEGG" id="xne:XNC1_0373"/>
<dbReference type="HOGENOM" id="CLU_2193470_0_0_6"/>
<name>D3VHW1_XENNA</name>
<accession>D3VHW1</accession>
<evidence type="ECO:0000313" key="2">
    <source>
        <dbReference type="Proteomes" id="UP000008075"/>
    </source>
</evidence>
<evidence type="ECO:0000313" key="1">
    <source>
        <dbReference type="EMBL" id="CBJ88450.1"/>
    </source>
</evidence>
<reference evidence="1 2" key="1">
    <citation type="journal article" date="2011" name="PLoS ONE">
        <title>The entomopathogenic bacterial endosymbionts xenorhabdus and photorhabdus: convergent lifestyles from divergent genomes.</title>
        <authorList>
            <person name="Chaston J.M."/>
            <person name="Suen G."/>
            <person name="Tucker S.L."/>
            <person name="Andersen A.W."/>
            <person name="Bhasin A."/>
            <person name="Bode E."/>
            <person name="Bode H.B."/>
            <person name="Brachmann A.O."/>
            <person name="Cowles C.E."/>
            <person name="Cowles K.N."/>
            <person name="Darby C."/>
            <person name="de Leon L."/>
            <person name="Drace K."/>
            <person name="Du Z."/>
            <person name="Givaudan A."/>
            <person name="Herbert Tran E.E."/>
            <person name="Jewell K.A."/>
            <person name="Knack J.J."/>
            <person name="Krasomil-Osterfeld K.C."/>
            <person name="Kukor R."/>
            <person name="Lanois A."/>
            <person name="Latreille P."/>
            <person name="Leimgruber N.K."/>
            <person name="Lipke C.M."/>
            <person name="Liu R."/>
            <person name="Lu X."/>
            <person name="Martens E.C."/>
            <person name="Marri P.R."/>
            <person name="Medigue C."/>
            <person name="Menard M.L."/>
            <person name="Miller N.M."/>
            <person name="Morales-Soto N."/>
            <person name="Norton S."/>
            <person name="Ogier J.C."/>
            <person name="Orchard S.S."/>
            <person name="Park D."/>
            <person name="Park Y."/>
            <person name="Qurollo B.A."/>
            <person name="Sugar D.R."/>
            <person name="Richards G.R."/>
            <person name="Rouy Z."/>
            <person name="Slominski B."/>
            <person name="Slominski K."/>
            <person name="Snyder H."/>
            <person name="Tjaden B.C."/>
            <person name="van der Hoeven R."/>
            <person name="Welch R.D."/>
            <person name="Wheeler C."/>
            <person name="Xiang B."/>
            <person name="Barbazuk B."/>
            <person name="Gaudriault S."/>
            <person name="Goodner B."/>
            <person name="Slater S.C."/>
            <person name="Forst S."/>
            <person name="Goldman B.S."/>
            <person name="Goodrich-Blair H."/>
        </authorList>
    </citation>
    <scope>NUCLEOTIDE SEQUENCE [LARGE SCALE GENOMIC DNA]</scope>
    <source>
        <strain evidence="2">ATCC 19061 / DSM 3370 / CCUG 14189 / LMG 1036 / NCIMB 9965 / AN6</strain>
    </source>
</reference>
<dbReference type="AlphaFoldDB" id="D3VHW1"/>
<dbReference type="EMBL" id="FN667742">
    <property type="protein sequence ID" value="CBJ88450.1"/>
    <property type="molecule type" value="Genomic_DNA"/>
</dbReference>
<gene>
    <name evidence="1" type="ordered locus">XNC1_0373</name>
</gene>
<proteinExistence type="predicted"/>
<dbReference type="RefSeq" id="WP_013183242.1">
    <property type="nucleotide sequence ID" value="NC_014228.1"/>
</dbReference>
<organism evidence="1 2">
    <name type="scientific">Xenorhabdus nematophila (strain ATCC 19061 / DSM 3370 / CCUG 14189 / LMG 1036 / NCIMB 9965 / AN6)</name>
    <dbReference type="NCBI Taxonomy" id="406817"/>
    <lineage>
        <taxon>Bacteria</taxon>
        <taxon>Pseudomonadati</taxon>
        <taxon>Pseudomonadota</taxon>
        <taxon>Gammaproteobacteria</taxon>
        <taxon>Enterobacterales</taxon>
        <taxon>Morganellaceae</taxon>
        <taxon>Xenorhabdus</taxon>
    </lineage>
</organism>
<keyword evidence="2" id="KW-1185">Reference proteome</keyword>
<dbReference type="Proteomes" id="UP000008075">
    <property type="component" value="Chromosome"/>
</dbReference>
<dbReference type="STRING" id="406817.XNC1_0373"/>
<dbReference type="GeneID" id="24905587"/>
<sequence length="111" mass="13249">MLVLSEIKTLEALKAKGSFKKVMAEINKLIPIKARGWKHLWEKILELRKYAENDDLVHAAIFFKTEDLAAIKKYLWMVIVTLRQYNLYISSMYEGINYFKYENSENEVRWN</sequence>
<protein>
    <submittedName>
        <fullName evidence="1">Uncharacterized protein</fullName>
    </submittedName>
</protein>